<dbReference type="Gene3D" id="1.25.10.10">
    <property type="entry name" value="Leucine-rich Repeat Variant"/>
    <property type="match status" value="1"/>
</dbReference>
<organism evidence="1 2">
    <name type="scientific">Aduncisulcus paluster</name>
    <dbReference type="NCBI Taxonomy" id="2918883"/>
    <lineage>
        <taxon>Eukaryota</taxon>
        <taxon>Metamonada</taxon>
        <taxon>Carpediemonas-like organisms</taxon>
        <taxon>Aduncisulcus</taxon>
    </lineage>
</organism>
<dbReference type="Proteomes" id="UP001057375">
    <property type="component" value="Unassembled WGS sequence"/>
</dbReference>
<dbReference type="EMBL" id="BQXS01009068">
    <property type="protein sequence ID" value="GKT30779.1"/>
    <property type="molecule type" value="Genomic_DNA"/>
</dbReference>
<comment type="caution">
    <text evidence="1">The sequence shown here is derived from an EMBL/GenBank/DDBJ whole genome shotgun (WGS) entry which is preliminary data.</text>
</comment>
<dbReference type="SUPFAM" id="SSF48371">
    <property type="entry name" value="ARM repeat"/>
    <property type="match status" value="1"/>
</dbReference>
<gene>
    <name evidence="1" type="ORF">ADUPG1_005634</name>
</gene>
<evidence type="ECO:0000313" key="1">
    <source>
        <dbReference type="EMBL" id="GKT30779.1"/>
    </source>
</evidence>
<feature type="non-terminal residue" evidence="1">
    <location>
        <position position="155"/>
    </location>
</feature>
<accession>A0ABQ5KHK8</accession>
<sequence>SEREKLREYMLVALKDEDEEVQDAAISGLGYVGGEKATEEVLTLASELDPDRDRDRLAVIIDDLSNIGLNEAMVAAVNSGNFKKAAIVIEILSRLKGPEVSKVLMEAFENGDRDIKRGILEALVGTADEEAKVFFENVLANEQDGSMLKSAINFL</sequence>
<name>A0ABQ5KHK8_9EUKA</name>
<protein>
    <submittedName>
        <fullName evidence="1">HEAT repeat domain-containing protein</fullName>
    </submittedName>
</protein>
<proteinExistence type="predicted"/>
<reference evidence="1" key="1">
    <citation type="submission" date="2022-03" db="EMBL/GenBank/DDBJ databases">
        <title>Draft genome sequence of Aduncisulcus paluster, a free-living microaerophilic Fornicata.</title>
        <authorList>
            <person name="Yuyama I."/>
            <person name="Kume K."/>
            <person name="Tamura T."/>
            <person name="Inagaki Y."/>
            <person name="Hashimoto T."/>
        </authorList>
    </citation>
    <scope>NUCLEOTIDE SEQUENCE</scope>
    <source>
        <strain evidence="1">NY0171</strain>
    </source>
</reference>
<feature type="non-terminal residue" evidence="1">
    <location>
        <position position="1"/>
    </location>
</feature>
<dbReference type="InterPro" id="IPR011989">
    <property type="entry name" value="ARM-like"/>
</dbReference>
<keyword evidence="2" id="KW-1185">Reference proteome</keyword>
<dbReference type="InterPro" id="IPR016024">
    <property type="entry name" value="ARM-type_fold"/>
</dbReference>
<evidence type="ECO:0000313" key="2">
    <source>
        <dbReference type="Proteomes" id="UP001057375"/>
    </source>
</evidence>